<dbReference type="AlphaFoldDB" id="A0A2S7WAW8"/>
<protein>
    <submittedName>
        <fullName evidence="1">Uncharacterized protein</fullName>
    </submittedName>
</protein>
<dbReference type="Proteomes" id="UP000237608">
    <property type="component" value="Unassembled WGS sequence"/>
</dbReference>
<reference evidence="1 2" key="1">
    <citation type="submission" date="2016-12" db="EMBL/GenBank/DDBJ databases">
        <title>Trade-off between light-utilization and light-protection in marine flavobacteria.</title>
        <authorList>
            <person name="Kumagai Y."/>
            <person name="Yoshizawa S."/>
            <person name="Kogure K."/>
            <person name="Iwasaki W."/>
        </authorList>
    </citation>
    <scope>NUCLEOTIDE SEQUENCE [LARGE SCALE GENOMIC DNA]</scope>
    <source>
        <strain evidence="1 2">KCTC 22729</strain>
    </source>
</reference>
<accession>A0A2S7WAW8</accession>
<evidence type="ECO:0000313" key="1">
    <source>
        <dbReference type="EMBL" id="PQJ74769.1"/>
    </source>
</evidence>
<organism evidence="1 2">
    <name type="scientific">Polaribacter gangjinensis</name>
    <dbReference type="NCBI Taxonomy" id="574710"/>
    <lineage>
        <taxon>Bacteria</taxon>
        <taxon>Pseudomonadati</taxon>
        <taxon>Bacteroidota</taxon>
        <taxon>Flavobacteriia</taxon>
        <taxon>Flavobacteriales</taxon>
        <taxon>Flavobacteriaceae</taxon>
    </lineage>
</organism>
<keyword evidence="2" id="KW-1185">Reference proteome</keyword>
<evidence type="ECO:0000313" key="2">
    <source>
        <dbReference type="Proteomes" id="UP000237608"/>
    </source>
</evidence>
<comment type="caution">
    <text evidence="1">The sequence shown here is derived from an EMBL/GenBank/DDBJ whole genome shotgun (WGS) entry which is preliminary data.</text>
</comment>
<dbReference type="OrthoDB" id="670969at2"/>
<gene>
    <name evidence="1" type="ORF">BTO13_05655</name>
</gene>
<dbReference type="InterPro" id="IPR054223">
    <property type="entry name" value="DUF6943"/>
</dbReference>
<dbReference type="RefSeq" id="WP_105045915.1">
    <property type="nucleotide sequence ID" value="NZ_CP150662.1"/>
</dbReference>
<proteinExistence type="predicted"/>
<dbReference type="EMBL" id="MSCL01000001">
    <property type="protein sequence ID" value="PQJ74769.1"/>
    <property type="molecule type" value="Genomic_DNA"/>
</dbReference>
<sequence>MLNFIIKTHQKGTFYPQPHLFILNKGLNSGKPQKEPFTNSFVIIFKNDEDLENVYFIAYSLWKTKFWHQYLVGSVIPFLRLPDFKKEFFPKSKALMAEHEEHVKHVEALKILEQKENQFHQNINLINDMRRVILYRYCNK</sequence>
<dbReference type="SUPFAM" id="SSF116734">
    <property type="entry name" value="DNA methylase specificity domain"/>
    <property type="match status" value="1"/>
</dbReference>
<dbReference type="Pfam" id="PF22105">
    <property type="entry name" value="DUF6943"/>
    <property type="match status" value="1"/>
</dbReference>
<name>A0A2S7WAW8_9FLAO</name>